<protein>
    <submittedName>
        <fullName evidence="5">DNA repair exonuclease</fullName>
    </submittedName>
</protein>
<dbReference type="InterPro" id="IPR050535">
    <property type="entry name" value="DNA_Repair-Maintenance_Comp"/>
</dbReference>
<dbReference type="Gene3D" id="3.60.21.10">
    <property type="match status" value="1"/>
</dbReference>
<dbReference type="InterPro" id="IPR014577">
    <property type="entry name" value="UCP033093_metalloPase"/>
</dbReference>
<dbReference type="GO" id="GO:0004527">
    <property type="term" value="F:exonuclease activity"/>
    <property type="evidence" value="ECO:0007669"/>
    <property type="project" value="UniProtKB-KW"/>
</dbReference>
<dbReference type="PANTHER" id="PTHR30337">
    <property type="entry name" value="COMPONENT OF ATP-DEPENDENT DSDNA EXONUCLEASE"/>
    <property type="match status" value="1"/>
</dbReference>
<feature type="domain" description="Calcineurin-like phosphoesterase" evidence="4">
    <location>
        <begin position="2"/>
        <end position="103"/>
    </location>
</feature>
<proteinExistence type="predicted"/>
<evidence type="ECO:0000313" key="5">
    <source>
        <dbReference type="EMBL" id="UOK70125.1"/>
    </source>
</evidence>
<evidence type="ECO:0000313" key="6">
    <source>
        <dbReference type="Proteomes" id="UP000831684"/>
    </source>
</evidence>
<gene>
    <name evidence="5" type="ORF">K9D25_15505</name>
</gene>
<dbReference type="RefSeq" id="WP_244376517.1">
    <property type="nucleotide sequence ID" value="NZ_CP083239.1"/>
</dbReference>
<keyword evidence="1" id="KW-0540">Nuclease</keyword>
<dbReference type="InterPro" id="IPR029052">
    <property type="entry name" value="Metallo-depent_PP-like"/>
</dbReference>
<keyword evidence="3 5" id="KW-0269">Exonuclease</keyword>
<dbReference type="SUPFAM" id="SSF56300">
    <property type="entry name" value="Metallo-dependent phosphatases"/>
    <property type="match status" value="1"/>
</dbReference>
<evidence type="ECO:0000259" key="4">
    <source>
        <dbReference type="Pfam" id="PF00149"/>
    </source>
</evidence>
<dbReference type="KEGG" id="apol:K9D25_15505"/>
<dbReference type="Pfam" id="PF00149">
    <property type="entry name" value="Metallophos"/>
    <property type="match status" value="1"/>
</dbReference>
<dbReference type="InterPro" id="IPR004843">
    <property type="entry name" value="Calcineurin-like_PHP"/>
</dbReference>
<dbReference type="AlphaFoldDB" id="A0A9E6ZWY4"/>
<dbReference type="PANTHER" id="PTHR30337:SF0">
    <property type="entry name" value="NUCLEASE SBCCD SUBUNIT D"/>
    <property type="match status" value="1"/>
</dbReference>
<evidence type="ECO:0000256" key="1">
    <source>
        <dbReference type="ARBA" id="ARBA00022722"/>
    </source>
</evidence>
<dbReference type="Proteomes" id="UP000831684">
    <property type="component" value="Chromosome"/>
</dbReference>
<dbReference type="CDD" id="cd00840">
    <property type="entry name" value="MPP_Mre11_N"/>
    <property type="match status" value="1"/>
</dbReference>
<keyword evidence="2" id="KW-0378">Hydrolase</keyword>
<dbReference type="InterPro" id="IPR041796">
    <property type="entry name" value="Mre11_N"/>
</dbReference>
<reference evidence="5" key="1">
    <citation type="submission" date="2021-09" db="EMBL/GenBank/DDBJ databases">
        <title>Network and meta-omics reveal the key degrader and cooperation patterns in an efficient 1,4-dioxane-degrading microbial community.</title>
        <authorList>
            <person name="Dai C."/>
        </authorList>
    </citation>
    <scope>NUCLEOTIDE SEQUENCE</scope>
    <source>
        <strain evidence="5">ZM13</strain>
    </source>
</reference>
<evidence type="ECO:0000256" key="3">
    <source>
        <dbReference type="ARBA" id="ARBA00022839"/>
    </source>
</evidence>
<organism evidence="5 6">
    <name type="scientific">Ancylobacter polymorphus</name>
    <dbReference type="NCBI Taxonomy" id="223390"/>
    <lineage>
        <taxon>Bacteria</taxon>
        <taxon>Pseudomonadati</taxon>
        <taxon>Pseudomonadota</taxon>
        <taxon>Alphaproteobacteria</taxon>
        <taxon>Hyphomicrobiales</taxon>
        <taxon>Xanthobacteraceae</taxon>
        <taxon>Ancylobacter</taxon>
    </lineage>
</organism>
<sequence length="374" mass="39657">MFRFLHSSDLHLGKRFGNFAGDLPGRLREARHGVIARLAQHAREQGAGTILLAGDSFDTETPAPEVRRQALAEMRHHAPLRWVLLPGNHDSLQAAPLWAALKAEAPDNVILATEPRPLELAPGVVLLPAPCTTRRPGRDLTEWMDAQPTPEGTLRLGLAHGAIRSFSEDAVAGDVIAPDRARRAGLAYLALGDWHGAVEVDPRTRYSGTPEPDRFKHAAPGTALAVGLAGVDALPEVQALPTASFAWRELDLHLLEGDDPLAALAALLPEERARRQTLARLVATGRTGLEGQAALQRAVAAAAPDFAFLDLDAAGLATACAPDDLDRIDRGGALRAAADALLAEAGDLARSAEERDVARAALARLYSLAQASAP</sequence>
<accession>A0A9E6ZWY4</accession>
<name>A0A9E6ZWY4_9HYPH</name>
<dbReference type="EMBL" id="CP083239">
    <property type="protein sequence ID" value="UOK70125.1"/>
    <property type="molecule type" value="Genomic_DNA"/>
</dbReference>
<dbReference type="PIRSF" id="PIRSF033093">
    <property type="entry name" value="UCP_ML1119"/>
    <property type="match status" value="1"/>
</dbReference>
<evidence type="ECO:0000256" key="2">
    <source>
        <dbReference type="ARBA" id="ARBA00022801"/>
    </source>
</evidence>